<feature type="compositionally biased region" description="Low complexity" evidence="1">
    <location>
        <begin position="264"/>
        <end position="275"/>
    </location>
</feature>
<sequence>MSSTTASSNSPPSMRASSAGSNSSIRRRSVTFEDEVSVIHRDDPSPPPPPPMMASSADANMLDGTSSVAGRYKQQDAPPETQRYSLLAEIETGIKLKPGPKPFKKNAKKVITVLTGAPTVVTEHNIRPSSMQQIMRPASHAESPESVLTADDELPVRMNASVEGDIVRADSLPVTSSKPKQENASISDSVSSESSEEHLLKPSLVKNKISESNMKPSELLKNQLNRSKTEQAKADENKPWPCSPSKSAMPEPVSSHTSQHSAPDDGASASPSKSKLVYVEHLIRPSEIREQKHDVGENKENARQGASLVSKAHDHSIKPVIIDGEPIPPWKKELLVRKVHQEDEIKKSEEAKWAGIPEWKRQLMEQRERHKEGPSEELEDDEEQMPPWKKELLMKKKHLEPKT</sequence>
<feature type="compositionally biased region" description="Basic and acidic residues" evidence="1">
    <location>
        <begin position="281"/>
        <end position="302"/>
    </location>
</feature>
<feature type="compositionally biased region" description="Polar residues" evidence="1">
    <location>
        <begin position="210"/>
        <end position="226"/>
    </location>
</feature>
<feature type="compositionally biased region" description="Basic and acidic residues" evidence="1">
    <location>
        <begin position="388"/>
        <end position="403"/>
    </location>
</feature>
<name>A0ABM1DP95_PRICU</name>
<feature type="compositionally biased region" description="Acidic residues" evidence="1">
    <location>
        <begin position="375"/>
        <end position="384"/>
    </location>
</feature>
<feature type="region of interest" description="Disordered" evidence="1">
    <location>
        <begin position="364"/>
        <end position="403"/>
    </location>
</feature>
<proteinExistence type="predicted"/>
<feature type="region of interest" description="Disordered" evidence="1">
    <location>
        <begin position="1"/>
        <end position="81"/>
    </location>
</feature>
<feature type="compositionally biased region" description="Low complexity" evidence="1">
    <location>
        <begin position="1"/>
        <end position="24"/>
    </location>
</feature>
<feature type="region of interest" description="Disordered" evidence="1">
    <location>
        <begin position="124"/>
        <end position="312"/>
    </location>
</feature>
<protein>
    <submittedName>
        <fullName evidence="3">Uncharacterized protein LOC106804891</fullName>
    </submittedName>
</protein>
<evidence type="ECO:0000313" key="2">
    <source>
        <dbReference type="Proteomes" id="UP000695022"/>
    </source>
</evidence>
<organism evidence="2 3">
    <name type="scientific">Priapulus caudatus</name>
    <name type="common">Priapulid worm</name>
    <dbReference type="NCBI Taxonomy" id="37621"/>
    <lineage>
        <taxon>Eukaryota</taxon>
        <taxon>Metazoa</taxon>
        <taxon>Ecdysozoa</taxon>
        <taxon>Scalidophora</taxon>
        <taxon>Priapulida</taxon>
        <taxon>Priapulimorpha</taxon>
        <taxon>Priapulimorphida</taxon>
        <taxon>Priapulidae</taxon>
        <taxon>Priapulus</taxon>
    </lineage>
</organism>
<dbReference type="GeneID" id="106804891"/>
<dbReference type="Proteomes" id="UP000695022">
    <property type="component" value="Unplaced"/>
</dbReference>
<keyword evidence="2" id="KW-1185">Reference proteome</keyword>
<feature type="compositionally biased region" description="Basic and acidic residues" evidence="1">
    <location>
        <begin position="227"/>
        <end position="238"/>
    </location>
</feature>
<accession>A0ABM1DP95</accession>
<gene>
    <name evidence="3" type="primary">LOC106804891</name>
</gene>
<feature type="compositionally biased region" description="Basic and acidic residues" evidence="1">
    <location>
        <begin position="364"/>
        <end position="374"/>
    </location>
</feature>
<evidence type="ECO:0000313" key="3">
    <source>
        <dbReference type="RefSeq" id="XP_014661766.1"/>
    </source>
</evidence>
<evidence type="ECO:0000256" key="1">
    <source>
        <dbReference type="SAM" id="MobiDB-lite"/>
    </source>
</evidence>
<feature type="compositionally biased region" description="Polar residues" evidence="1">
    <location>
        <begin position="173"/>
        <end position="184"/>
    </location>
</feature>
<reference evidence="3" key="1">
    <citation type="submission" date="2025-08" db="UniProtKB">
        <authorList>
            <consortium name="RefSeq"/>
        </authorList>
    </citation>
    <scope>IDENTIFICATION</scope>
</reference>
<dbReference type="RefSeq" id="XP_014661766.1">
    <property type="nucleotide sequence ID" value="XM_014806280.1"/>
</dbReference>